<dbReference type="Pfam" id="PF07714">
    <property type="entry name" value="PK_Tyr_Ser-Thr"/>
    <property type="match status" value="1"/>
</dbReference>
<organism evidence="7 8">
    <name type="scientific">Quillaja saponaria</name>
    <name type="common">Soap bark tree</name>
    <dbReference type="NCBI Taxonomy" id="32244"/>
    <lineage>
        <taxon>Eukaryota</taxon>
        <taxon>Viridiplantae</taxon>
        <taxon>Streptophyta</taxon>
        <taxon>Embryophyta</taxon>
        <taxon>Tracheophyta</taxon>
        <taxon>Spermatophyta</taxon>
        <taxon>Magnoliopsida</taxon>
        <taxon>eudicotyledons</taxon>
        <taxon>Gunneridae</taxon>
        <taxon>Pentapetalae</taxon>
        <taxon>rosids</taxon>
        <taxon>fabids</taxon>
        <taxon>Fabales</taxon>
        <taxon>Quillajaceae</taxon>
        <taxon>Quillaja</taxon>
    </lineage>
</organism>
<evidence type="ECO:0000256" key="5">
    <source>
        <dbReference type="ARBA" id="ARBA00022840"/>
    </source>
</evidence>
<dbReference type="Gene3D" id="1.10.510.10">
    <property type="entry name" value="Transferase(Phosphotransferase) domain 1"/>
    <property type="match status" value="1"/>
</dbReference>
<evidence type="ECO:0000313" key="7">
    <source>
        <dbReference type="EMBL" id="KAJ7971096.1"/>
    </source>
</evidence>
<evidence type="ECO:0000256" key="4">
    <source>
        <dbReference type="ARBA" id="ARBA00022777"/>
    </source>
</evidence>
<evidence type="ECO:0000256" key="2">
    <source>
        <dbReference type="ARBA" id="ARBA00022679"/>
    </source>
</evidence>
<dbReference type="GO" id="GO:0005524">
    <property type="term" value="F:ATP binding"/>
    <property type="evidence" value="ECO:0007669"/>
    <property type="project" value="UniProtKB-KW"/>
</dbReference>
<keyword evidence="7" id="KW-0675">Receptor</keyword>
<evidence type="ECO:0000256" key="3">
    <source>
        <dbReference type="ARBA" id="ARBA00022741"/>
    </source>
</evidence>
<dbReference type="GO" id="GO:0004674">
    <property type="term" value="F:protein serine/threonine kinase activity"/>
    <property type="evidence" value="ECO:0007669"/>
    <property type="project" value="UniProtKB-KW"/>
</dbReference>
<keyword evidence="4 7" id="KW-0418">Kinase</keyword>
<keyword evidence="2" id="KW-0808">Transferase</keyword>
<dbReference type="Proteomes" id="UP001163823">
    <property type="component" value="Chromosome 4"/>
</dbReference>
<dbReference type="InterPro" id="IPR000719">
    <property type="entry name" value="Prot_kinase_dom"/>
</dbReference>
<dbReference type="FunFam" id="3.30.200.20:FF:000039">
    <property type="entry name" value="receptor-like protein kinase FERONIA"/>
    <property type="match status" value="1"/>
</dbReference>
<keyword evidence="8" id="KW-1185">Reference proteome</keyword>
<keyword evidence="1" id="KW-0723">Serine/threonine-protein kinase</keyword>
<gene>
    <name evidence="7" type="ORF">O6P43_009176</name>
</gene>
<keyword evidence="3" id="KW-0547">Nucleotide-binding</keyword>
<dbReference type="PANTHER" id="PTHR47989">
    <property type="entry name" value="OS01G0750732 PROTEIN"/>
    <property type="match status" value="1"/>
</dbReference>
<keyword evidence="5" id="KW-0067">ATP-binding</keyword>
<name>A0AAD7PXQ0_QUISA</name>
<evidence type="ECO:0000313" key="8">
    <source>
        <dbReference type="Proteomes" id="UP001163823"/>
    </source>
</evidence>
<proteinExistence type="predicted"/>
<dbReference type="AlphaFoldDB" id="A0AAD7PXQ0"/>
<dbReference type="KEGG" id="qsa:O6P43_009176"/>
<reference evidence="7" key="1">
    <citation type="journal article" date="2023" name="Science">
        <title>Elucidation of the pathway for biosynthesis of saponin adjuvants from the soapbark tree.</title>
        <authorList>
            <person name="Reed J."/>
            <person name="Orme A."/>
            <person name="El-Demerdash A."/>
            <person name="Owen C."/>
            <person name="Martin L.B.B."/>
            <person name="Misra R.C."/>
            <person name="Kikuchi S."/>
            <person name="Rejzek M."/>
            <person name="Martin A.C."/>
            <person name="Harkess A."/>
            <person name="Leebens-Mack J."/>
            <person name="Louveau T."/>
            <person name="Stephenson M.J."/>
            <person name="Osbourn A."/>
        </authorList>
    </citation>
    <scope>NUCLEOTIDE SEQUENCE</scope>
    <source>
        <strain evidence="7">S10</strain>
    </source>
</reference>
<dbReference type="SMART" id="SM00220">
    <property type="entry name" value="S_TKc"/>
    <property type="match status" value="1"/>
</dbReference>
<accession>A0AAD7PXQ0</accession>
<dbReference type="InterPro" id="IPR001245">
    <property type="entry name" value="Ser-Thr/Tyr_kinase_cat_dom"/>
</dbReference>
<evidence type="ECO:0000259" key="6">
    <source>
        <dbReference type="PROSITE" id="PS50011"/>
    </source>
</evidence>
<feature type="domain" description="Protein kinase" evidence="6">
    <location>
        <begin position="58"/>
        <end position="297"/>
    </location>
</feature>
<dbReference type="Gene3D" id="3.30.200.20">
    <property type="entry name" value="Phosphorylase Kinase, domain 1"/>
    <property type="match status" value="1"/>
</dbReference>
<sequence length="297" mass="34207">MEFLSRLLSCFSKRESERICYSRNTTNSSRKKHSSTLSERNLCRHFSLRELQLATKSFDQTSIIGIDCFGIVYKGCTNNGATEIAINRYKKEDYTRWLHTFKNEVQFLCQLHHPNLMSFIGFCDDQNELITVYEFVANGSLHDHLHRPNKAEPLSWRRRLEICIGTAHGLHYLHTGAKIVIIQRDMKTENILLDKNWMPKIASLNLYKKESDTDGMSKTKKLVGMNSRHVGTTGLIDPEYAVVGKLTEKTDVFAFGLVLLEVVTGKPTSRQILEENDIDRIMDPFLKEKTAPECWQT</sequence>
<comment type="caution">
    <text evidence="7">The sequence shown here is derived from an EMBL/GenBank/DDBJ whole genome shotgun (WGS) entry which is preliminary data.</text>
</comment>
<dbReference type="EMBL" id="JARAOO010000004">
    <property type="protein sequence ID" value="KAJ7971096.1"/>
    <property type="molecule type" value="Genomic_DNA"/>
</dbReference>
<dbReference type="InterPro" id="IPR011009">
    <property type="entry name" value="Kinase-like_dom_sf"/>
</dbReference>
<evidence type="ECO:0000256" key="1">
    <source>
        <dbReference type="ARBA" id="ARBA00022527"/>
    </source>
</evidence>
<dbReference type="PROSITE" id="PS50011">
    <property type="entry name" value="PROTEIN_KINASE_DOM"/>
    <property type="match status" value="1"/>
</dbReference>
<protein>
    <submittedName>
        <fullName evidence="7">Receptor-like protein kinase</fullName>
    </submittedName>
</protein>
<dbReference type="SUPFAM" id="SSF56112">
    <property type="entry name" value="Protein kinase-like (PK-like)"/>
    <property type="match status" value="1"/>
</dbReference>
<dbReference type="PANTHER" id="PTHR47989:SF36">
    <property type="entry name" value="PROTEIN KINASE DOMAIN-CONTAINING PROTEIN"/>
    <property type="match status" value="1"/>
</dbReference>